<dbReference type="EMBL" id="JAIWYP010000015">
    <property type="protein sequence ID" value="KAH3700547.1"/>
    <property type="molecule type" value="Genomic_DNA"/>
</dbReference>
<sequence>MFSIDSWPPFAERAVSVLLKGAASTLQKVCGTAQSVCPEYYNSTGMVRKLVLERFG</sequence>
<organism evidence="1 2">
    <name type="scientific">Dreissena polymorpha</name>
    <name type="common">Zebra mussel</name>
    <name type="synonym">Mytilus polymorpha</name>
    <dbReference type="NCBI Taxonomy" id="45954"/>
    <lineage>
        <taxon>Eukaryota</taxon>
        <taxon>Metazoa</taxon>
        <taxon>Spiralia</taxon>
        <taxon>Lophotrochozoa</taxon>
        <taxon>Mollusca</taxon>
        <taxon>Bivalvia</taxon>
        <taxon>Autobranchia</taxon>
        <taxon>Heteroconchia</taxon>
        <taxon>Euheterodonta</taxon>
        <taxon>Imparidentia</taxon>
        <taxon>Neoheterodontei</taxon>
        <taxon>Myida</taxon>
        <taxon>Dreissenoidea</taxon>
        <taxon>Dreissenidae</taxon>
        <taxon>Dreissena</taxon>
    </lineage>
</organism>
<reference evidence="1" key="1">
    <citation type="journal article" date="2019" name="bioRxiv">
        <title>The Genome of the Zebra Mussel, Dreissena polymorpha: A Resource for Invasive Species Research.</title>
        <authorList>
            <person name="McCartney M.A."/>
            <person name="Auch B."/>
            <person name="Kono T."/>
            <person name="Mallez S."/>
            <person name="Zhang Y."/>
            <person name="Obille A."/>
            <person name="Becker A."/>
            <person name="Abrahante J.E."/>
            <person name="Garbe J."/>
            <person name="Badalamenti J.P."/>
            <person name="Herman A."/>
            <person name="Mangelson H."/>
            <person name="Liachko I."/>
            <person name="Sullivan S."/>
            <person name="Sone E.D."/>
            <person name="Koren S."/>
            <person name="Silverstein K.A.T."/>
            <person name="Beckman K.B."/>
            <person name="Gohl D.M."/>
        </authorList>
    </citation>
    <scope>NUCLEOTIDE SEQUENCE</scope>
    <source>
        <strain evidence="1">Duluth1</strain>
        <tissue evidence="1">Whole animal</tissue>
    </source>
</reference>
<evidence type="ECO:0000313" key="1">
    <source>
        <dbReference type="EMBL" id="KAH3700547.1"/>
    </source>
</evidence>
<accession>A0A9D4BPH9</accession>
<evidence type="ECO:0000313" key="2">
    <source>
        <dbReference type="Proteomes" id="UP000828390"/>
    </source>
</evidence>
<dbReference type="AlphaFoldDB" id="A0A9D4BPH9"/>
<comment type="caution">
    <text evidence="1">The sequence shown here is derived from an EMBL/GenBank/DDBJ whole genome shotgun (WGS) entry which is preliminary data.</text>
</comment>
<reference evidence="1" key="2">
    <citation type="submission" date="2020-11" db="EMBL/GenBank/DDBJ databases">
        <authorList>
            <person name="McCartney M.A."/>
            <person name="Auch B."/>
            <person name="Kono T."/>
            <person name="Mallez S."/>
            <person name="Becker A."/>
            <person name="Gohl D.M."/>
            <person name="Silverstein K.A.T."/>
            <person name="Koren S."/>
            <person name="Bechman K.B."/>
            <person name="Herman A."/>
            <person name="Abrahante J.E."/>
            <person name="Garbe J."/>
        </authorList>
    </citation>
    <scope>NUCLEOTIDE SEQUENCE</scope>
    <source>
        <strain evidence="1">Duluth1</strain>
        <tissue evidence="1">Whole animal</tissue>
    </source>
</reference>
<name>A0A9D4BPH9_DREPO</name>
<protein>
    <submittedName>
        <fullName evidence="1">Uncharacterized protein</fullName>
    </submittedName>
</protein>
<gene>
    <name evidence="1" type="ORF">DPMN_075526</name>
</gene>
<keyword evidence="2" id="KW-1185">Reference proteome</keyword>
<dbReference type="Proteomes" id="UP000828390">
    <property type="component" value="Unassembled WGS sequence"/>
</dbReference>
<proteinExistence type="predicted"/>